<protein>
    <submittedName>
        <fullName evidence="1">Uncharacterized protein</fullName>
    </submittedName>
</protein>
<accession>A0A2P2P8J7</accession>
<organism evidence="1">
    <name type="scientific">Rhizophora mucronata</name>
    <name type="common">Asiatic mangrove</name>
    <dbReference type="NCBI Taxonomy" id="61149"/>
    <lineage>
        <taxon>Eukaryota</taxon>
        <taxon>Viridiplantae</taxon>
        <taxon>Streptophyta</taxon>
        <taxon>Embryophyta</taxon>
        <taxon>Tracheophyta</taxon>
        <taxon>Spermatophyta</taxon>
        <taxon>Magnoliopsida</taxon>
        <taxon>eudicotyledons</taxon>
        <taxon>Gunneridae</taxon>
        <taxon>Pentapetalae</taxon>
        <taxon>rosids</taxon>
        <taxon>fabids</taxon>
        <taxon>Malpighiales</taxon>
        <taxon>Rhizophoraceae</taxon>
        <taxon>Rhizophora</taxon>
    </lineage>
</organism>
<dbReference type="AlphaFoldDB" id="A0A2P2P8J7"/>
<name>A0A2P2P8J7_RHIMU</name>
<dbReference type="EMBL" id="GGEC01070558">
    <property type="protein sequence ID" value="MBX51042.1"/>
    <property type="molecule type" value="Transcribed_RNA"/>
</dbReference>
<evidence type="ECO:0000313" key="1">
    <source>
        <dbReference type="EMBL" id="MBX51042.1"/>
    </source>
</evidence>
<reference evidence="1" key="1">
    <citation type="submission" date="2018-02" db="EMBL/GenBank/DDBJ databases">
        <title>Rhizophora mucronata_Transcriptome.</title>
        <authorList>
            <person name="Meera S.P."/>
            <person name="Sreeshan A."/>
            <person name="Augustine A."/>
        </authorList>
    </citation>
    <scope>NUCLEOTIDE SEQUENCE</scope>
    <source>
        <tissue evidence="1">Leaf</tissue>
    </source>
</reference>
<sequence>MTKQFESTDEPVFHSYGGVRLTSCLPQTCFQIPTLHVPHFGSSSAVDIQLPNMPLLPYYPFLPNFYP</sequence>
<proteinExistence type="predicted"/>